<evidence type="ECO:0000313" key="4">
    <source>
        <dbReference type="EMBL" id="AYG01148.1"/>
    </source>
</evidence>
<feature type="transmembrane region" description="Helical" evidence="2">
    <location>
        <begin position="130"/>
        <end position="150"/>
    </location>
</feature>
<evidence type="ECO:0000256" key="2">
    <source>
        <dbReference type="SAM" id="Phobius"/>
    </source>
</evidence>
<dbReference type="Pfam" id="PF26635">
    <property type="entry name" value="DUF8208"/>
    <property type="match status" value="1"/>
</dbReference>
<dbReference type="KEGG" id="lact:D7I46_08595"/>
<feature type="compositionally biased region" description="Basic and acidic residues" evidence="1">
    <location>
        <begin position="506"/>
        <end position="530"/>
    </location>
</feature>
<name>A0A387BEZ3_9LACT</name>
<feature type="compositionally biased region" description="Basic and acidic residues" evidence="1">
    <location>
        <begin position="464"/>
        <end position="485"/>
    </location>
</feature>
<keyword evidence="2" id="KW-1133">Transmembrane helix</keyword>
<proteinExistence type="predicted"/>
<dbReference type="InterPro" id="IPR058521">
    <property type="entry name" value="DUF8208"/>
</dbReference>
<evidence type="ECO:0000256" key="1">
    <source>
        <dbReference type="SAM" id="MobiDB-lite"/>
    </source>
</evidence>
<feature type="transmembrane region" description="Helical" evidence="2">
    <location>
        <begin position="375"/>
        <end position="392"/>
    </location>
</feature>
<feature type="compositionally biased region" description="Polar residues" evidence="1">
    <location>
        <begin position="486"/>
        <end position="505"/>
    </location>
</feature>
<feature type="transmembrane region" description="Helical" evidence="2">
    <location>
        <begin position="342"/>
        <end position="363"/>
    </location>
</feature>
<protein>
    <recommendedName>
        <fullName evidence="3">DUF8208 domain-containing protein</fullName>
    </recommendedName>
</protein>
<feature type="compositionally biased region" description="Basic and acidic residues" evidence="1">
    <location>
        <begin position="582"/>
        <end position="596"/>
    </location>
</feature>
<dbReference type="NCBIfam" id="NF045890">
    <property type="entry name" value="conj_pls20_p028"/>
    <property type="match status" value="1"/>
</dbReference>
<feature type="transmembrane region" description="Helical" evidence="2">
    <location>
        <begin position="92"/>
        <end position="114"/>
    </location>
</feature>
<evidence type="ECO:0000313" key="5">
    <source>
        <dbReference type="Proteomes" id="UP000269374"/>
    </source>
</evidence>
<accession>A0A387BEZ3</accession>
<dbReference type="Proteomes" id="UP000269374">
    <property type="component" value="Chromosome"/>
</dbReference>
<dbReference type="RefSeq" id="WP_120772528.1">
    <property type="nucleotide sequence ID" value="NZ_CP032627.1"/>
</dbReference>
<organism evidence="4 5">
    <name type="scientific">Lactococcus allomyrinae</name>
    <dbReference type="NCBI Taxonomy" id="2419773"/>
    <lineage>
        <taxon>Bacteria</taxon>
        <taxon>Bacillati</taxon>
        <taxon>Bacillota</taxon>
        <taxon>Bacilli</taxon>
        <taxon>Lactobacillales</taxon>
        <taxon>Streptococcaceae</taxon>
        <taxon>Lactococcus</taxon>
    </lineage>
</organism>
<gene>
    <name evidence="4" type="ORF">D7I46_08595</name>
</gene>
<keyword evidence="2" id="KW-0812">Transmembrane</keyword>
<sequence length="637" mass="71118">MANNSYVESFWQTYKPKNAAPAGTDANIIQSIKDFHLQSRVGWSGVITDFIRNADWWIIKSMAWAADNVMQLGTSMLQLLNFYAYQPVVDFLANYGVFVVLASIACFVIAWTAAMSKKEIPIVDMLKNGVFAYFTYFILPIVMIVGVGFVQNVSQSISTTNSPSAAIVKDNVTDVIAVDNANWDLSTINTLRTQGKGAPNFIGESSDSTGTLSLPKDELDYINPTKTMSSDDINNMSDYGQKVVSQQLSYGGYTDGKYDPHKATLTTFPDNIFQEKGAYYEYSWNFWTIFLSLLASILFTGVLLFRMARLETNIFLNWTTANVISLTQWGNTKRNWEVLSKIGMGLVTLLFTQSLTVLFNLGLSQLSDLLQAGKINIVAFLLLLFGFGMEMIDGPALWQQLFGIDAGIQSGWRTAWAVASTTRRLNDWFNPWNKRRRAERAAKTESKSNKQSSSGTSSQPEQKSGTDAKMPEDGKQKNTRPENKETGQSTTPPTDTGGQETPQTPDSKDQPSKQKDEKGKPQAQSDKKTGTNETDLPIPDAPVDELNRPEAGQSEFNEQQEKKKRGMSKSDEWKAPWSVPGPEHRKQSEPTNKTKDNFVNPFEENLKAMDDYWSNDQNIPPAPTLPDYLEGDDYHGV</sequence>
<feature type="transmembrane region" description="Helical" evidence="2">
    <location>
        <begin position="284"/>
        <end position="305"/>
    </location>
</feature>
<feature type="region of interest" description="Disordered" evidence="1">
    <location>
        <begin position="436"/>
        <end position="598"/>
    </location>
</feature>
<keyword evidence="5" id="KW-1185">Reference proteome</keyword>
<feature type="domain" description="DUF8208" evidence="3">
    <location>
        <begin position="46"/>
        <end position="416"/>
    </location>
</feature>
<evidence type="ECO:0000259" key="3">
    <source>
        <dbReference type="Pfam" id="PF26635"/>
    </source>
</evidence>
<feature type="compositionally biased region" description="Basic and acidic residues" evidence="1">
    <location>
        <begin position="439"/>
        <end position="448"/>
    </location>
</feature>
<dbReference type="AlphaFoldDB" id="A0A387BEZ3"/>
<feature type="region of interest" description="Disordered" evidence="1">
    <location>
        <begin position="612"/>
        <end position="637"/>
    </location>
</feature>
<dbReference type="OrthoDB" id="1938921at2"/>
<keyword evidence="2" id="KW-0472">Membrane</keyword>
<reference evidence="4 5" key="1">
    <citation type="submission" date="2018-09" db="EMBL/GenBank/DDBJ databases">
        <title>Genome sequencing of strain 1JSPR-7.</title>
        <authorList>
            <person name="Heo J."/>
            <person name="Kim S.-J."/>
            <person name="Kwon S.-W."/>
        </authorList>
    </citation>
    <scope>NUCLEOTIDE SEQUENCE [LARGE SCALE GENOMIC DNA]</scope>
    <source>
        <strain evidence="4 5">1JSPR-7</strain>
    </source>
</reference>
<feature type="compositionally biased region" description="Low complexity" evidence="1">
    <location>
        <begin position="449"/>
        <end position="463"/>
    </location>
</feature>
<dbReference type="EMBL" id="CP032627">
    <property type="protein sequence ID" value="AYG01148.1"/>
    <property type="molecule type" value="Genomic_DNA"/>
</dbReference>
<dbReference type="InterPro" id="IPR058066">
    <property type="entry name" value="pXO2-14_N"/>
</dbReference>